<dbReference type="RefSeq" id="WP_005946382.1">
    <property type="nucleotide sequence ID" value="NZ_GG657679.1"/>
</dbReference>
<dbReference type="Proteomes" id="UP000003100">
    <property type="component" value="Unassembled WGS sequence"/>
</dbReference>
<accession>C0CJ27</accession>
<protein>
    <submittedName>
        <fullName evidence="2">Uncharacterized protein</fullName>
    </submittedName>
</protein>
<keyword evidence="3" id="KW-1185">Reference proteome</keyword>
<gene>
    <name evidence="2" type="ORF">RUMHYD_00844</name>
</gene>
<dbReference type="AlphaFoldDB" id="C0CJ27"/>
<reference evidence="2 3" key="2">
    <citation type="submission" date="2009-02" db="EMBL/GenBank/DDBJ databases">
        <title>Draft genome sequence of Blautia hydrogenotrophica DSM 10507 (Ruminococcus hydrogenotrophicus DSM 10507).</title>
        <authorList>
            <person name="Sudarsanam P."/>
            <person name="Ley R."/>
            <person name="Guruge J."/>
            <person name="Turnbaugh P.J."/>
            <person name="Mahowald M."/>
            <person name="Liep D."/>
            <person name="Gordon J."/>
        </authorList>
    </citation>
    <scope>NUCLEOTIDE SEQUENCE [LARGE SCALE GENOMIC DNA]</scope>
    <source>
        <strain evidence="3">DSM 10507 / JCM 14656 / S5a33</strain>
    </source>
</reference>
<dbReference type="HOGENOM" id="CLU_1955356_0_0_9"/>
<dbReference type="EMBL" id="ACBZ01000036">
    <property type="protein sequence ID" value="EEG50234.1"/>
    <property type="molecule type" value="Genomic_DNA"/>
</dbReference>
<proteinExistence type="predicted"/>
<comment type="caution">
    <text evidence="2">The sequence shown here is derived from an EMBL/GenBank/DDBJ whole genome shotgun (WGS) entry which is preliminary data.</text>
</comment>
<evidence type="ECO:0000256" key="1">
    <source>
        <dbReference type="SAM" id="Coils"/>
    </source>
</evidence>
<sequence length="128" mass="14736">MITSYLNPGTEAPEEAERYKRLEGRVAVLEEKVKKLEGAPEPEPGEVTVPAWEPWDGIAQEWYSYGDVVEHNTKYWINALKDIMNTWEPGTMGVDERFWKEITKEQAEGILKGELEADEVIEQKELLI</sequence>
<reference evidence="2 3" key="1">
    <citation type="submission" date="2009-01" db="EMBL/GenBank/DDBJ databases">
        <authorList>
            <person name="Fulton L."/>
            <person name="Clifton S."/>
            <person name="Fulton B."/>
            <person name="Xu J."/>
            <person name="Minx P."/>
            <person name="Pepin K.H."/>
            <person name="Johnson M."/>
            <person name="Bhonagiri V."/>
            <person name="Nash W.E."/>
            <person name="Mardis E.R."/>
            <person name="Wilson R.K."/>
        </authorList>
    </citation>
    <scope>NUCLEOTIDE SEQUENCE [LARGE SCALE GENOMIC DNA]</scope>
    <source>
        <strain evidence="3">DSM 10507 / JCM 14656 / S5a33</strain>
    </source>
</reference>
<feature type="coiled-coil region" evidence="1">
    <location>
        <begin position="12"/>
        <end position="39"/>
    </location>
</feature>
<keyword evidence="1" id="KW-0175">Coiled coil</keyword>
<organism evidence="2 3">
    <name type="scientific">Blautia hydrogenotrophica (strain DSM 10507 / JCM 14656 / S5a33)</name>
    <name type="common">Ruminococcus hydrogenotrophicus</name>
    <dbReference type="NCBI Taxonomy" id="476272"/>
    <lineage>
        <taxon>Bacteria</taxon>
        <taxon>Bacillati</taxon>
        <taxon>Bacillota</taxon>
        <taxon>Clostridia</taxon>
        <taxon>Lachnospirales</taxon>
        <taxon>Lachnospiraceae</taxon>
        <taxon>Blautia</taxon>
    </lineage>
</organism>
<dbReference type="PATRIC" id="fig|476272.21.peg.3852"/>
<evidence type="ECO:0000313" key="2">
    <source>
        <dbReference type="EMBL" id="EEG50234.1"/>
    </source>
</evidence>
<name>C0CJ27_BLAHS</name>
<evidence type="ECO:0000313" key="3">
    <source>
        <dbReference type="Proteomes" id="UP000003100"/>
    </source>
</evidence>